<evidence type="ECO:0000259" key="2">
    <source>
        <dbReference type="PROSITE" id="PS50966"/>
    </source>
</evidence>
<organism evidence="3 4">
    <name type="scientific">Petrolisthes manimaculis</name>
    <dbReference type="NCBI Taxonomy" id="1843537"/>
    <lineage>
        <taxon>Eukaryota</taxon>
        <taxon>Metazoa</taxon>
        <taxon>Ecdysozoa</taxon>
        <taxon>Arthropoda</taxon>
        <taxon>Crustacea</taxon>
        <taxon>Multicrustacea</taxon>
        <taxon>Malacostraca</taxon>
        <taxon>Eumalacostraca</taxon>
        <taxon>Eucarida</taxon>
        <taxon>Decapoda</taxon>
        <taxon>Pleocyemata</taxon>
        <taxon>Anomura</taxon>
        <taxon>Galatheoidea</taxon>
        <taxon>Porcellanidae</taxon>
        <taxon>Petrolisthes</taxon>
    </lineage>
</organism>
<sequence>MSRVPDVSAVVAGLLQVVEEQQKSSGTISPEVLRSLSLVHSHSLTNALDLIDGNKVTKVVSTSGRWVYQVIGSSGTPYVCFPHSIFCQCPAFKFSVLKKRESVICKHVLAARLATAMGVTEEKVWNPEDSTMTMAISLLMTVQ</sequence>
<dbReference type="InterPro" id="IPR007527">
    <property type="entry name" value="Znf_SWIM"/>
</dbReference>
<dbReference type="AlphaFoldDB" id="A0AAE1TRW5"/>
<evidence type="ECO:0000256" key="1">
    <source>
        <dbReference type="PROSITE-ProRule" id="PRU00325"/>
    </source>
</evidence>
<reference evidence="3" key="1">
    <citation type="submission" date="2023-11" db="EMBL/GenBank/DDBJ databases">
        <title>Genome assemblies of two species of porcelain crab, Petrolisthes cinctipes and Petrolisthes manimaculis (Anomura: Porcellanidae).</title>
        <authorList>
            <person name="Angst P."/>
        </authorList>
    </citation>
    <scope>NUCLEOTIDE SEQUENCE</scope>
    <source>
        <strain evidence="3">PB745_02</strain>
        <tissue evidence="3">Gill</tissue>
    </source>
</reference>
<feature type="domain" description="SWIM-type" evidence="2">
    <location>
        <begin position="68"/>
        <end position="116"/>
    </location>
</feature>
<dbReference type="GO" id="GO:0008270">
    <property type="term" value="F:zinc ion binding"/>
    <property type="evidence" value="ECO:0007669"/>
    <property type="project" value="UniProtKB-KW"/>
</dbReference>
<keyword evidence="1" id="KW-0863">Zinc-finger</keyword>
<keyword evidence="1" id="KW-0479">Metal-binding</keyword>
<name>A0AAE1TRW5_9EUCA</name>
<keyword evidence="4" id="KW-1185">Reference proteome</keyword>
<proteinExistence type="predicted"/>
<dbReference type="PANTHER" id="PTHR28498:SF1">
    <property type="entry name" value="ZINC FINGER SWIM DOMAIN-CONTAINING PROTEIN 7"/>
    <property type="match status" value="1"/>
</dbReference>
<accession>A0AAE1TRW5</accession>
<evidence type="ECO:0000313" key="4">
    <source>
        <dbReference type="Proteomes" id="UP001292094"/>
    </source>
</evidence>
<evidence type="ECO:0000313" key="3">
    <source>
        <dbReference type="EMBL" id="KAK4295938.1"/>
    </source>
</evidence>
<dbReference type="GO" id="GO:0097196">
    <property type="term" value="C:Shu complex"/>
    <property type="evidence" value="ECO:0007669"/>
    <property type="project" value="TreeGrafter"/>
</dbReference>
<dbReference type="PROSITE" id="PS50966">
    <property type="entry name" value="ZF_SWIM"/>
    <property type="match status" value="1"/>
</dbReference>
<dbReference type="GO" id="GO:0000724">
    <property type="term" value="P:double-strand break repair via homologous recombination"/>
    <property type="evidence" value="ECO:0007669"/>
    <property type="project" value="TreeGrafter"/>
</dbReference>
<protein>
    <recommendedName>
        <fullName evidence="2">SWIM-type domain-containing protein</fullName>
    </recommendedName>
</protein>
<gene>
    <name evidence="3" type="ORF">Pmani_031526</name>
</gene>
<comment type="caution">
    <text evidence="3">The sequence shown here is derived from an EMBL/GenBank/DDBJ whole genome shotgun (WGS) entry which is preliminary data.</text>
</comment>
<dbReference type="Proteomes" id="UP001292094">
    <property type="component" value="Unassembled WGS sequence"/>
</dbReference>
<dbReference type="PANTHER" id="PTHR28498">
    <property type="entry name" value="ZINC FINGER SWIM DOMAIN-CONTAINING PROTEIN 7"/>
    <property type="match status" value="1"/>
</dbReference>
<dbReference type="EMBL" id="JAWZYT010003967">
    <property type="protein sequence ID" value="KAK4295938.1"/>
    <property type="molecule type" value="Genomic_DNA"/>
</dbReference>
<keyword evidence="1" id="KW-0862">Zinc</keyword>